<dbReference type="Proteomes" id="UP000239322">
    <property type="component" value="Unassembled WGS sequence"/>
</dbReference>
<gene>
    <name evidence="2" type="ORF">C6N75_09075</name>
</gene>
<feature type="transmembrane region" description="Helical" evidence="1">
    <location>
        <begin position="25"/>
        <end position="43"/>
    </location>
</feature>
<keyword evidence="1" id="KW-0812">Transmembrane</keyword>
<evidence type="ECO:0000313" key="2">
    <source>
        <dbReference type="EMBL" id="PRH79533.1"/>
    </source>
</evidence>
<accession>A0A2S9PYV2</accession>
<dbReference type="AlphaFoldDB" id="A0A2S9PYV2"/>
<dbReference type="OrthoDB" id="4269432at2"/>
<keyword evidence="1" id="KW-0472">Membrane</keyword>
<reference evidence="2 3" key="1">
    <citation type="submission" date="2018-03" db="EMBL/GenBank/DDBJ databases">
        <title>Novel Streptomyces sp. from soil.</title>
        <authorList>
            <person name="Tan G.Y.A."/>
            <person name="Lee Z.Y."/>
        </authorList>
    </citation>
    <scope>NUCLEOTIDE SEQUENCE [LARGE SCALE GENOMIC DNA]</scope>
    <source>
        <strain evidence="2 3">ST5x</strain>
    </source>
</reference>
<name>A0A2S9PYV2_9ACTN</name>
<proteinExistence type="predicted"/>
<protein>
    <submittedName>
        <fullName evidence="2">Uncharacterized protein</fullName>
    </submittedName>
</protein>
<evidence type="ECO:0000256" key="1">
    <source>
        <dbReference type="SAM" id="Phobius"/>
    </source>
</evidence>
<feature type="transmembrane region" description="Helical" evidence="1">
    <location>
        <begin position="50"/>
        <end position="67"/>
    </location>
</feature>
<sequence>MRIAWFAWLAGHIGQFGYRDGPLRFAIGTGAVLVTAVLVRLALHRNRPAGAAAAGLVCALGVGWLAFH</sequence>
<dbReference type="EMBL" id="PVLV01000112">
    <property type="protein sequence ID" value="PRH79533.1"/>
    <property type="molecule type" value="Genomic_DNA"/>
</dbReference>
<keyword evidence="3" id="KW-1185">Reference proteome</keyword>
<organism evidence="2 3">
    <name type="scientific">Streptomyces solincola</name>
    <dbReference type="NCBI Taxonomy" id="2100817"/>
    <lineage>
        <taxon>Bacteria</taxon>
        <taxon>Bacillati</taxon>
        <taxon>Actinomycetota</taxon>
        <taxon>Actinomycetes</taxon>
        <taxon>Kitasatosporales</taxon>
        <taxon>Streptomycetaceae</taxon>
        <taxon>Streptomyces</taxon>
    </lineage>
</organism>
<keyword evidence="1" id="KW-1133">Transmembrane helix</keyword>
<dbReference type="RefSeq" id="WP_105868347.1">
    <property type="nucleotide sequence ID" value="NZ_PVLV01000112.1"/>
</dbReference>
<comment type="caution">
    <text evidence="2">The sequence shown here is derived from an EMBL/GenBank/DDBJ whole genome shotgun (WGS) entry which is preliminary data.</text>
</comment>
<evidence type="ECO:0000313" key="3">
    <source>
        <dbReference type="Proteomes" id="UP000239322"/>
    </source>
</evidence>